<evidence type="ECO:0000256" key="3">
    <source>
        <dbReference type="ARBA" id="ARBA00022723"/>
    </source>
</evidence>
<comment type="cofactor">
    <cofactor evidence="1">
        <name>[4Fe-4S] cluster</name>
        <dbReference type="ChEBI" id="CHEBI:49883"/>
    </cofactor>
</comment>
<evidence type="ECO:0000256" key="5">
    <source>
        <dbReference type="ARBA" id="ARBA00023014"/>
    </source>
</evidence>
<evidence type="ECO:0000256" key="2">
    <source>
        <dbReference type="ARBA" id="ARBA00011738"/>
    </source>
</evidence>
<dbReference type="PANTHER" id="PTHR32329">
    <property type="entry name" value="BIFUNCTIONAL PROTEIN [INCLUDES 2-HYDROXYACYL-COA DEHYDRATASE (N-TER) AND ITS ACTIVATOR DOMAIN (C_TERM)-RELATED"/>
    <property type="match status" value="1"/>
</dbReference>
<dbReference type="EMBL" id="DTDV01000014">
    <property type="protein sequence ID" value="HGK23766.1"/>
    <property type="molecule type" value="Genomic_DNA"/>
</dbReference>
<dbReference type="InterPro" id="IPR008275">
    <property type="entry name" value="CoA_E_activase_dom"/>
</dbReference>
<dbReference type="GO" id="GO:0046872">
    <property type="term" value="F:metal ion binding"/>
    <property type="evidence" value="ECO:0007669"/>
    <property type="project" value="UniProtKB-KW"/>
</dbReference>
<gene>
    <name evidence="7" type="ORF">ENU78_04870</name>
</gene>
<organism evidence="7">
    <name type="scientific">Dictyoglomus thermophilum</name>
    <dbReference type="NCBI Taxonomy" id="14"/>
    <lineage>
        <taxon>Bacteria</taxon>
        <taxon>Pseudomonadati</taxon>
        <taxon>Dictyoglomota</taxon>
        <taxon>Dictyoglomia</taxon>
        <taxon>Dictyoglomales</taxon>
        <taxon>Dictyoglomaceae</taxon>
        <taxon>Dictyoglomus</taxon>
    </lineage>
</organism>
<dbReference type="SUPFAM" id="SSF53067">
    <property type="entry name" value="Actin-like ATPase domain"/>
    <property type="match status" value="1"/>
</dbReference>
<keyword evidence="5" id="KW-0411">Iron-sulfur</keyword>
<dbReference type="CDD" id="cd24036">
    <property type="entry name" value="ASKHA_NBD_BcrAD_BadFG_HgdC_HadI"/>
    <property type="match status" value="1"/>
</dbReference>
<evidence type="ECO:0000256" key="4">
    <source>
        <dbReference type="ARBA" id="ARBA00023004"/>
    </source>
</evidence>
<dbReference type="AlphaFoldDB" id="A0A7V4DYR0"/>
<comment type="subunit">
    <text evidence="2">Homodimer.</text>
</comment>
<dbReference type="InterPro" id="IPR043129">
    <property type="entry name" value="ATPase_NBD"/>
</dbReference>
<dbReference type="Pfam" id="PF01869">
    <property type="entry name" value="BcrAD_BadFG"/>
    <property type="match status" value="1"/>
</dbReference>
<dbReference type="NCBIfam" id="TIGR00241">
    <property type="entry name" value="CoA_E_activ"/>
    <property type="match status" value="1"/>
</dbReference>
<accession>A0A7V4DYR0</accession>
<dbReference type="OMA" id="GKGANYF"/>
<comment type="caution">
    <text evidence="7">The sequence shown here is derived from an EMBL/GenBank/DDBJ whole genome shotgun (WGS) entry which is preliminary data.</text>
</comment>
<dbReference type="InterPro" id="IPR051805">
    <property type="entry name" value="Dehydratase_Activator_Redct"/>
</dbReference>
<keyword evidence="4" id="KW-0408">Iron</keyword>
<keyword evidence="3" id="KW-0479">Metal-binding</keyword>
<dbReference type="GO" id="GO:0051536">
    <property type="term" value="F:iron-sulfur cluster binding"/>
    <property type="evidence" value="ECO:0007669"/>
    <property type="project" value="UniProtKB-KW"/>
</dbReference>
<dbReference type="PANTHER" id="PTHR32329:SF2">
    <property type="entry name" value="BIFUNCTIONAL PROTEIN [INCLUDES 2-HYDROXYACYL-COA DEHYDRATASE (N-TER) AND ITS ACTIVATOR DOMAIN (C_TERM)"/>
    <property type="match status" value="1"/>
</dbReference>
<dbReference type="FunFam" id="3.30.420.40:FF:000217">
    <property type="entry name" value="2-hydroxyisocaproyl-CoA dehydratase activator"/>
    <property type="match status" value="1"/>
</dbReference>
<dbReference type="RefSeq" id="WP_012548312.1">
    <property type="nucleotide sequence ID" value="NZ_VTFL01000001.1"/>
</dbReference>
<evidence type="ECO:0000259" key="6">
    <source>
        <dbReference type="Pfam" id="PF01869"/>
    </source>
</evidence>
<protein>
    <submittedName>
        <fullName evidence="7">2-hydroxyglutaryl-CoA dehydratase</fullName>
    </submittedName>
</protein>
<evidence type="ECO:0000256" key="1">
    <source>
        <dbReference type="ARBA" id="ARBA00001966"/>
    </source>
</evidence>
<feature type="domain" description="ATPase BadF/BadG/BcrA/BcrD type" evidence="6">
    <location>
        <begin position="5"/>
        <end position="257"/>
    </location>
</feature>
<dbReference type="InterPro" id="IPR002731">
    <property type="entry name" value="ATPase_BadF"/>
</dbReference>
<sequence>MKYFLGVDIGSATTKVVLLSYDGSGDKILGYSIKETGPDGNKTALDLIYDLLKTHNLSLDNINNIVATGYGRVKVDFTQKTKTEISCHAKGISFLFPNVRTVIDIGGQDSKVIKIGKNGAVVDFVMNDKCAAGTGRFLEIMSKVLQISLDGFGEVHLRTLEHVEITNICTVFAESEIITLISEGVPKEKIIKGINYSVAKRAFSLAKRVGIEMEVVMSGGVAKNIGVVRALEDLMGVNIKVPEEPQIIGALGAALFAKELS</sequence>
<dbReference type="Gene3D" id="3.30.420.40">
    <property type="match status" value="2"/>
</dbReference>
<reference evidence="7" key="1">
    <citation type="journal article" date="2020" name="mSystems">
        <title>Genome- and Community-Level Interaction Insights into Carbon Utilization and Element Cycling Functions of Hydrothermarchaeota in Hydrothermal Sediment.</title>
        <authorList>
            <person name="Zhou Z."/>
            <person name="Liu Y."/>
            <person name="Xu W."/>
            <person name="Pan J."/>
            <person name="Luo Z.H."/>
            <person name="Li M."/>
        </authorList>
    </citation>
    <scope>NUCLEOTIDE SEQUENCE [LARGE SCALE GENOMIC DNA]</scope>
    <source>
        <strain evidence="7">SpSt-70</strain>
    </source>
</reference>
<evidence type="ECO:0000313" key="7">
    <source>
        <dbReference type="EMBL" id="HGK23766.1"/>
    </source>
</evidence>
<name>A0A7V4DYR0_DICTH</name>
<proteinExistence type="predicted"/>